<evidence type="ECO:0000259" key="6">
    <source>
        <dbReference type="Pfam" id="PF02771"/>
    </source>
</evidence>
<keyword evidence="8" id="KW-1185">Reference proteome</keyword>
<dbReference type="InterPro" id="IPR006091">
    <property type="entry name" value="Acyl-CoA_Oxase/DH_mid-dom"/>
</dbReference>
<dbReference type="PANTHER" id="PTHR43884:SF20">
    <property type="entry name" value="ACYL-COA DEHYDROGENASE FADE28"/>
    <property type="match status" value="1"/>
</dbReference>
<feature type="domain" description="Acyl-CoA dehydrogenase/oxidase N-terminal" evidence="6">
    <location>
        <begin position="6"/>
        <end position="82"/>
    </location>
</feature>
<dbReference type="PANTHER" id="PTHR43884">
    <property type="entry name" value="ACYL-COA DEHYDROGENASE"/>
    <property type="match status" value="1"/>
</dbReference>
<reference evidence="7 8" key="1">
    <citation type="submission" date="2021-04" db="EMBL/GenBank/DDBJ databases">
        <authorList>
            <person name="Pira H."/>
            <person name="Risdian C."/>
            <person name="Wink J."/>
        </authorList>
    </citation>
    <scope>NUCLEOTIDE SEQUENCE [LARGE SCALE GENOMIC DNA]</scope>
    <source>
        <strain evidence="7 8">WHA3</strain>
    </source>
</reference>
<dbReference type="Pfam" id="PF00441">
    <property type="entry name" value="Acyl-CoA_dh_1"/>
    <property type="match status" value="1"/>
</dbReference>
<dbReference type="InterPro" id="IPR009075">
    <property type="entry name" value="AcylCo_DH/oxidase_C"/>
</dbReference>
<evidence type="ECO:0000256" key="1">
    <source>
        <dbReference type="ARBA" id="ARBA00022630"/>
    </source>
</evidence>
<evidence type="ECO:0000313" key="7">
    <source>
        <dbReference type="EMBL" id="MBV7256262.1"/>
    </source>
</evidence>
<keyword evidence="1" id="KW-0285">Flavoprotein</keyword>
<sequence length="370" mass="40136">MNFDYSETQTMVRDTLQRFLGDRYDFETRQKISRSDAGWSAEIWQAFAEDLGILGAPFSEDMGGLGGGAVENMIIMEEIGKSLVVEPYLSTVVLGGGFAREAGRADLIEGIIGGDTRFAFAWAEPKGRYNLDHVEVSAKASGDGYTLSGHKAVVRDAPSATHIIVSARTSGDAADARGISLFVIPADAKGVSRRDYPLVDGGIASEITFENASVGKEALLGAEGEASPVIRKVVDEAIAALCSEAVGVMRQLHGLTMDYTRERKQFGVPISKFQVLQFRMVDMLLELEQAHSMTLMATLKLPDTSAVAMAKTKIGRALTFCGQEAVQLHGGNGISDEYAVGHYFKRATMIESQFGPTDHFLRRYERLSMG</sequence>
<organism evidence="7 8">
    <name type="scientific">Pacificimonas pallii</name>
    <dbReference type="NCBI Taxonomy" id="2827236"/>
    <lineage>
        <taxon>Bacteria</taxon>
        <taxon>Pseudomonadati</taxon>
        <taxon>Pseudomonadota</taxon>
        <taxon>Alphaproteobacteria</taxon>
        <taxon>Sphingomonadales</taxon>
        <taxon>Sphingosinicellaceae</taxon>
        <taxon>Pacificimonas</taxon>
    </lineage>
</organism>
<dbReference type="RefSeq" id="WP_218444835.1">
    <property type="nucleotide sequence ID" value="NZ_JAGSPA010000002.1"/>
</dbReference>
<feature type="domain" description="Acyl-CoA dehydrogenase/oxidase C-terminal" evidence="4">
    <location>
        <begin position="239"/>
        <end position="357"/>
    </location>
</feature>
<dbReference type="InterPro" id="IPR013786">
    <property type="entry name" value="AcylCoA_DH/ox_N"/>
</dbReference>
<comment type="caution">
    <text evidence="7">The sequence shown here is derived from an EMBL/GenBank/DDBJ whole genome shotgun (WGS) entry which is preliminary data.</text>
</comment>
<evidence type="ECO:0000259" key="5">
    <source>
        <dbReference type="Pfam" id="PF02770"/>
    </source>
</evidence>
<dbReference type="CDD" id="cd00567">
    <property type="entry name" value="ACAD"/>
    <property type="match status" value="1"/>
</dbReference>
<gene>
    <name evidence="7" type="ORF">KCG44_05625</name>
</gene>
<name>A0ABS6SEI0_9SPHN</name>
<dbReference type="Pfam" id="PF02771">
    <property type="entry name" value="Acyl-CoA_dh_N"/>
    <property type="match status" value="1"/>
</dbReference>
<accession>A0ABS6SEI0</accession>
<dbReference type="EMBL" id="JAGSPA010000002">
    <property type="protein sequence ID" value="MBV7256262.1"/>
    <property type="molecule type" value="Genomic_DNA"/>
</dbReference>
<dbReference type="Pfam" id="PF02770">
    <property type="entry name" value="Acyl-CoA_dh_M"/>
    <property type="match status" value="1"/>
</dbReference>
<feature type="domain" description="Acyl-CoA oxidase/dehydrogenase middle" evidence="5">
    <location>
        <begin position="119"/>
        <end position="211"/>
    </location>
</feature>
<dbReference type="Proteomes" id="UP000722336">
    <property type="component" value="Unassembled WGS sequence"/>
</dbReference>
<evidence type="ECO:0000259" key="4">
    <source>
        <dbReference type="Pfam" id="PF00441"/>
    </source>
</evidence>
<evidence type="ECO:0000256" key="3">
    <source>
        <dbReference type="ARBA" id="ARBA00023002"/>
    </source>
</evidence>
<keyword evidence="3" id="KW-0560">Oxidoreductase</keyword>
<protein>
    <submittedName>
        <fullName evidence="7">Acyl-CoA dehydrogenase family protein</fullName>
    </submittedName>
</protein>
<evidence type="ECO:0000256" key="2">
    <source>
        <dbReference type="ARBA" id="ARBA00022827"/>
    </source>
</evidence>
<keyword evidence="2" id="KW-0274">FAD</keyword>
<evidence type="ECO:0000313" key="8">
    <source>
        <dbReference type="Proteomes" id="UP000722336"/>
    </source>
</evidence>
<proteinExistence type="predicted"/>